<name>A0ABW5T3M6_9BACI</name>
<evidence type="ECO:0000256" key="2">
    <source>
        <dbReference type="ARBA" id="ARBA00022840"/>
    </source>
</evidence>
<dbReference type="EMBL" id="JBHUML010000005">
    <property type="protein sequence ID" value="MFD2706593.1"/>
    <property type="molecule type" value="Genomic_DNA"/>
</dbReference>
<keyword evidence="1" id="KW-0547">Nucleotide-binding</keyword>
<keyword evidence="5" id="KW-1185">Reference proteome</keyword>
<dbReference type="InterPro" id="IPR003593">
    <property type="entry name" value="AAA+_ATPase"/>
</dbReference>
<evidence type="ECO:0000256" key="1">
    <source>
        <dbReference type="ARBA" id="ARBA00022741"/>
    </source>
</evidence>
<dbReference type="InterPro" id="IPR017871">
    <property type="entry name" value="ABC_transporter-like_CS"/>
</dbReference>
<protein>
    <submittedName>
        <fullName evidence="4">ATP-binding cassette domain-containing protein</fullName>
    </submittedName>
</protein>
<dbReference type="Proteomes" id="UP001597520">
    <property type="component" value="Unassembled WGS sequence"/>
</dbReference>
<proteinExistence type="predicted"/>
<gene>
    <name evidence="4" type="ORF">ACFSUB_14090</name>
</gene>
<dbReference type="Gene3D" id="3.40.50.300">
    <property type="entry name" value="P-loop containing nucleotide triphosphate hydrolases"/>
    <property type="match status" value="1"/>
</dbReference>
<sequence length="301" mass="34126">MTFDVLFKNVSLTYKKTKALHDVSFHLERGKVYGLIGRNGAGKTSLLSLLASFRQPTSGTVQIDGVTPFDNPRIMPYVSYIFDEDYKDESDKAEHLIERTSRYRPHFDKAYARHLAGRFQLPLDMPVQQLSKGMQSALQVILGLAARSPVTIFDEAYTGMDAPAREIFYEEVLEDQARSPRTMILSTHLVSEMDYLFDDIVMIHEGRLVLHETNEEPMKWGAWITGGADLVEAFTQDLTQLNVQRLGGTTSVMIQGELSEEEQHQAQKQGLDITPVSLQDLFIHKTKEENDGEKHSMEADR</sequence>
<dbReference type="Pfam" id="PF00005">
    <property type="entry name" value="ABC_tran"/>
    <property type="match status" value="1"/>
</dbReference>
<dbReference type="SUPFAM" id="SSF52540">
    <property type="entry name" value="P-loop containing nucleoside triphosphate hydrolases"/>
    <property type="match status" value="1"/>
</dbReference>
<dbReference type="PANTHER" id="PTHR43158:SF5">
    <property type="entry name" value="ABC TRANSPORTER, ATP-BINDING PROTEIN"/>
    <property type="match status" value="1"/>
</dbReference>
<dbReference type="SMART" id="SM00382">
    <property type="entry name" value="AAA"/>
    <property type="match status" value="1"/>
</dbReference>
<dbReference type="PROSITE" id="PS00211">
    <property type="entry name" value="ABC_TRANSPORTER_1"/>
    <property type="match status" value="1"/>
</dbReference>
<dbReference type="RefSeq" id="WP_380713899.1">
    <property type="nucleotide sequence ID" value="NZ_JBHUML010000005.1"/>
</dbReference>
<evidence type="ECO:0000259" key="3">
    <source>
        <dbReference type="PROSITE" id="PS50893"/>
    </source>
</evidence>
<accession>A0ABW5T3M6</accession>
<dbReference type="InterPro" id="IPR027417">
    <property type="entry name" value="P-loop_NTPase"/>
</dbReference>
<dbReference type="PROSITE" id="PS50893">
    <property type="entry name" value="ABC_TRANSPORTER_2"/>
    <property type="match status" value="1"/>
</dbReference>
<evidence type="ECO:0000313" key="4">
    <source>
        <dbReference type="EMBL" id="MFD2706593.1"/>
    </source>
</evidence>
<keyword evidence="2 4" id="KW-0067">ATP-binding</keyword>
<dbReference type="InterPro" id="IPR003439">
    <property type="entry name" value="ABC_transporter-like_ATP-bd"/>
</dbReference>
<evidence type="ECO:0000313" key="5">
    <source>
        <dbReference type="Proteomes" id="UP001597520"/>
    </source>
</evidence>
<dbReference type="PANTHER" id="PTHR43158">
    <property type="entry name" value="SKFA PEPTIDE EXPORT ATP-BINDING PROTEIN SKFE"/>
    <property type="match status" value="1"/>
</dbReference>
<feature type="domain" description="ABC transporter" evidence="3">
    <location>
        <begin position="5"/>
        <end position="230"/>
    </location>
</feature>
<dbReference type="CDD" id="cd03230">
    <property type="entry name" value="ABC_DR_subfamily_A"/>
    <property type="match status" value="1"/>
</dbReference>
<comment type="caution">
    <text evidence="4">The sequence shown here is derived from an EMBL/GenBank/DDBJ whole genome shotgun (WGS) entry which is preliminary data.</text>
</comment>
<dbReference type="GO" id="GO:0005524">
    <property type="term" value="F:ATP binding"/>
    <property type="evidence" value="ECO:0007669"/>
    <property type="project" value="UniProtKB-KW"/>
</dbReference>
<organism evidence="4 5">
    <name type="scientific">Salibacterium lacus</name>
    <dbReference type="NCBI Taxonomy" id="1898109"/>
    <lineage>
        <taxon>Bacteria</taxon>
        <taxon>Bacillati</taxon>
        <taxon>Bacillota</taxon>
        <taxon>Bacilli</taxon>
        <taxon>Bacillales</taxon>
        <taxon>Bacillaceae</taxon>
    </lineage>
</organism>
<reference evidence="5" key="1">
    <citation type="journal article" date="2019" name="Int. J. Syst. Evol. Microbiol.">
        <title>The Global Catalogue of Microorganisms (GCM) 10K type strain sequencing project: providing services to taxonomists for standard genome sequencing and annotation.</title>
        <authorList>
            <consortium name="The Broad Institute Genomics Platform"/>
            <consortium name="The Broad Institute Genome Sequencing Center for Infectious Disease"/>
            <person name="Wu L."/>
            <person name="Ma J."/>
        </authorList>
    </citation>
    <scope>NUCLEOTIDE SEQUENCE [LARGE SCALE GENOMIC DNA]</scope>
    <source>
        <strain evidence="5">KCTC 33792</strain>
    </source>
</reference>